<feature type="compositionally biased region" description="Basic and acidic residues" evidence="1">
    <location>
        <begin position="37"/>
        <end position="49"/>
    </location>
</feature>
<dbReference type="PIRSF" id="PIRSF016481">
    <property type="entry name" value="Pilus_assembly_PilP"/>
    <property type="match status" value="1"/>
</dbReference>
<name>A0A1J5SPP5_9ZZZZ</name>
<comment type="caution">
    <text evidence="2">The sequence shown here is derived from an EMBL/GenBank/DDBJ whole genome shotgun (WGS) entry which is preliminary data.</text>
</comment>
<sequence length="171" mass="18950">MRSAHLIIFLAALLLAGCGGEEFQDLRDFVKNAGADMRGKVEPPPDIKPYESFTYDNDSNLPDPFKPRKPDARNAGHGGQNQPNLNRPKEELEDFPLESLKMVGFLSQKGVGQAVIRSAEGKIYRIKAGNYIGLNFGQVISVTETEVKIKEMVQDSVGDWSERESSLLLVE</sequence>
<dbReference type="Gene3D" id="2.30.30.830">
    <property type="match status" value="1"/>
</dbReference>
<gene>
    <name evidence="2" type="ORF">GALL_77690</name>
</gene>
<dbReference type="InterPro" id="IPR007446">
    <property type="entry name" value="PilP"/>
</dbReference>
<evidence type="ECO:0000313" key="2">
    <source>
        <dbReference type="EMBL" id="OIR10457.1"/>
    </source>
</evidence>
<reference evidence="2" key="1">
    <citation type="submission" date="2016-10" db="EMBL/GenBank/DDBJ databases">
        <title>Sequence of Gallionella enrichment culture.</title>
        <authorList>
            <person name="Poehlein A."/>
            <person name="Muehling M."/>
            <person name="Daniel R."/>
        </authorList>
    </citation>
    <scope>NUCLEOTIDE SEQUENCE</scope>
</reference>
<dbReference type="EMBL" id="MLJW01000023">
    <property type="protein sequence ID" value="OIR10457.1"/>
    <property type="molecule type" value="Genomic_DNA"/>
</dbReference>
<evidence type="ECO:0000256" key="1">
    <source>
        <dbReference type="SAM" id="MobiDB-lite"/>
    </source>
</evidence>
<dbReference type="Pfam" id="PF04351">
    <property type="entry name" value="PilP"/>
    <property type="match status" value="1"/>
</dbReference>
<organism evidence="2">
    <name type="scientific">mine drainage metagenome</name>
    <dbReference type="NCBI Taxonomy" id="410659"/>
    <lineage>
        <taxon>unclassified sequences</taxon>
        <taxon>metagenomes</taxon>
        <taxon>ecological metagenomes</taxon>
    </lineage>
</organism>
<dbReference type="PROSITE" id="PS51257">
    <property type="entry name" value="PROKAR_LIPOPROTEIN"/>
    <property type="match status" value="1"/>
</dbReference>
<proteinExistence type="predicted"/>
<feature type="compositionally biased region" description="Basic and acidic residues" evidence="1">
    <location>
        <begin position="65"/>
        <end position="74"/>
    </location>
</feature>
<dbReference type="AlphaFoldDB" id="A0A1J5SPP5"/>
<accession>A0A1J5SPP5</accession>
<feature type="region of interest" description="Disordered" evidence="1">
    <location>
        <begin position="37"/>
        <end position="91"/>
    </location>
</feature>
<protein>
    <submittedName>
        <fullName evidence="2">Pilus assembly protein, PilP</fullName>
    </submittedName>
</protein>